<sequence>MYVGGRVPLHLQEDFCGTALLSTEWLRTDTRRTAVGLDFDRESLEWCLENNLSKIGADGYSRLLLFDGNVLQPNESRLVKQKISDLMQGLNVTSDDGSTETNSFEQSDSSFTKCEANSTMSDAVLPGRDIICAFNYSCCCLHKRKDLVLYFRHAFNALSKRGGIFVMDVYGGTSSECKLRLQRRFPSFTYI</sequence>
<reference evidence="1 2" key="1">
    <citation type="submission" date="2017-09" db="EMBL/GenBank/DDBJ databases">
        <authorList>
            <consortium name="International Durum Wheat Genome Sequencing Consortium (IDWGSC)"/>
            <person name="Milanesi L."/>
        </authorList>
    </citation>
    <scope>NUCLEOTIDE SEQUENCE [LARGE SCALE GENOMIC DNA]</scope>
    <source>
        <strain evidence="2">cv. Svevo</strain>
    </source>
</reference>
<dbReference type="AlphaFoldDB" id="A0A9R1QQZ3"/>
<keyword evidence="2" id="KW-1185">Reference proteome</keyword>
<dbReference type="EMBL" id="LT934116">
    <property type="protein sequence ID" value="VAH82015.1"/>
    <property type="molecule type" value="Genomic_DNA"/>
</dbReference>
<protein>
    <submittedName>
        <fullName evidence="1">Uncharacterized protein</fullName>
    </submittedName>
</protein>
<dbReference type="SUPFAM" id="SSF53335">
    <property type="entry name" value="S-adenosyl-L-methionine-dependent methyltransferases"/>
    <property type="match status" value="1"/>
</dbReference>
<dbReference type="InterPro" id="IPR029063">
    <property type="entry name" value="SAM-dependent_MTases_sf"/>
</dbReference>
<dbReference type="Gramene" id="TRITD3Bv1G209020.4">
    <property type="protein sequence ID" value="TRITD3Bv1G209020.4"/>
    <property type="gene ID" value="TRITD3Bv1G209020"/>
</dbReference>
<dbReference type="Proteomes" id="UP000324705">
    <property type="component" value="Chromosome 3B"/>
</dbReference>
<dbReference type="PANTHER" id="PTHR37211">
    <property type="entry name" value="EXPRESSED PROTEIN"/>
    <property type="match status" value="1"/>
</dbReference>
<organism evidence="1 2">
    <name type="scientific">Triticum turgidum subsp. durum</name>
    <name type="common">Durum wheat</name>
    <name type="synonym">Triticum durum</name>
    <dbReference type="NCBI Taxonomy" id="4567"/>
    <lineage>
        <taxon>Eukaryota</taxon>
        <taxon>Viridiplantae</taxon>
        <taxon>Streptophyta</taxon>
        <taxon>Embryophyta</taxon>
        <taxon>Tracheophyta</taxon>
        <taxon>Spermatophyta</taxon>
        <taxon>Magnoliopsida</taxon>
        <taxon>Liliopsida</taxon>
        <taxon>Poales</taxon>
        <taxon>Poaceae</taxon>
        <taxon>BOP clade</taxon>
        <taxon>Pooideae</taxon>
        <taxon>Triticodae</taxon>
        <taxon>Triticeae</taxon>
        <taxon>Triticinae</taxon>
        <taxon>Triticum</taxon>
    </lineage>
</organism>
<dbReference type="Gene3D" id="3.40.50.150">
    <property type="entry name" value="Vaccinia Virus protein VP39"/>
    <property type="match status" value="1"/>
</dbReference>
<proteinExistence type="predicted"/>
<accession>A0A9R1QQZ3</accession>
<dbReference type="PANTHER" id="PTHR37211:SF1">
    <property type="entry name" value="EXPRESSED PROTEIN"/>
    <property type="match status" value="1"/>
</dbReference>
<name>A0A9R1QQZ3_TRITD</name>
<gene>
    <name evidence="1" type="ORF">TRITD_3Bv1G209020</name>
</gene>
<evidence type="ECO:0000313" key="1">
    <source>
        <dbReference type="EMBL" id="VAH82015.1"/>
    </source>
</evidence>
<evidence type="ECO:0000313" key="2">
    <source>
        <dbReference type="Proteomes" id="UP000324705"/>
    </source>
</evidence>